<dbReference type="PRINTS" id="PR00791">
    <property type="entry name" value="PEPDIPTASEA"/>
</dbReference>
<dbReference type="GO" id="GO:0005886">
    <property type="term" value="C:plasma membrane"/>
    <property type="evidence" value="ECO:0007669"/>
    <property type="project" value="TreeGrafter"/>
</dbReference>
<evidence type="ECO:0000256" key="7">
    <source>
        <dbReference type="PIRSR" id="PIRSR601548-3"/>
    </source>
</evidence>
<keyword evidence="12" id="KW-0378">Hydrolase</keyword>
<dbReference type="Proteomes" id="UP000192578">
    <property type="component" value="Unassembled WGS sequence"/>
</dbReference>
<evidence type="ECO:0000256" key="9">
    <source>
        <dbReference type="PIRSR" id="PIRSR601548-8"/>
    </source>
</evidence>
<evidence type="ECO:0000256" key="8">
    <source>
        <dbReference type="PIRSR" id="PIRSR601548-4"/>
    </source>
</evidence>
<evidence type="ECO:0000256" key="2">
    <source>
        <dbReference type="ARBA" id="ARBA00022729"/>
    </source>
</evidence>
<proteinExistence type="inferred from homology"/>
<dbReference type="CDD" id="cd06461">
    <property type="entry name" value="M2_ACE"/>
    <property type="match status" value="1"/>
</dbReference>
<dbReference type="SUPFAM" id="SSF55486">
    <property type="entry name" value="Metalloproteases ('zincins'), catalytic domain"/>
    <property type="match status" value="1"/>
</dbReference>
<evidence type="ECO:0000256" key="5">
    <source>
        <dbReference type="PIRSR" id="PIRSR601548-10"/>
    </source>
</evidence>
<feature type="binding site" evidence="7">
    <location>
        <position position="419"/>
    </location>
    <ligand>
        <name>Zn(2+)</name>
        <dbReference type="ChEBI" id="CHEBI:29105"/>
        <label>1</label>
        <note>catalytic</note>
    </ligand>
</feature>
<keyword evidence="2 13" id="KW-0732">Signal</keyword>
<name>A0A1W0WTY3_HYPEX</name>
<feature type="glycosylation site" description="N-linked (GlcNAc...) asparagine" evidence="5">
    <location>
        <position position="83"/>
    </location>
</feature>
<dbReference type="Gene3D" id="1.10.1370.30">
    <property type="match status" value="1"/>
</dbReference>
<evidence type="ECO:0000256" key="10">
    <source>
        <dbReference type="PIRSR" id="PIRSR601548-9"/>
    </source>
</evidence>
<feature type="binding site" evidence="9">
    <location>
        <position position="423"/>
    </location>
    <ligand>
        <name>Zn(2+)</name>
        <dbReference type="ChEBI" id="CHEBI:29105"/>
        <label>2</label>
        <note>catalytic</note>
    </ligand>
</feature>
<dbReference type="PROSITE" id="PS52011">
    <property type="entry name" value="PEPTIDASE_M2"/>
    <property type="match status" value="1"/>
</dbReference>
<dbReference type="InterPro" id="IPR001548">
    <property type="entry name" value="Peptidase_M2"/>
</dbReference>
<gene>
    <name evidence="14" type="ORF">BV898_07431</name>
</gene>
<feature type="disulfide bond" evidence="8 11">
    <location>
        <begin position="388"/>
        <end position="406"/>
    </location>
</feature>
<dbReference type="EC" id="3.4.-.-" evidence="12"/>
<comment type="caution">
    <text evidence="14">The sequence shown here is derived from an EMBL/GenBank/DDBJ whole genome shotgun (WGS) entry which is preliminary data.</text>
</comment>
<dbReference type="OrthoDB" id="10029630at2759"/>
<accession>A0A1W0WTY3</accession>
<dbReference type="GO" id="GO:0046872">
    <property type="term" value="F:metal ion binding"/>
    <property type="evidence" value="ECO:0007669"/>
    <property type="project" value="UniProtKB-KW"/>
</dbReference>
<evidence type="ECO:0000313" key="15">
    <source>
        <dbReference type="Proteomes" id="UP000192578"/>
    </source>
</evidence>
<dbReference type="GO" id="GO:0008241">
    <property type="term" value="F:peptidyl-dipeptidase activity"/>
    <property type="evidence" value="ECO:0007669"/>
    <property type="project" value="InterPro"/>
</dbReference>
<feature type="binding site" evidence="9">
    <location>
        <position position="447"/>
    </location>
    <ligand>
        <name>Zn(2+)</name>
        <dbReference type="ChEBI" id="CHEBI:29105"/>
        <label>2</label>
        <note>catalytic</note>
    </ligand>
</feature>
<dbReference type="GO" id="GO:0004180">
    <property type="term" value="F:carboxypeptidase activity"/>
    <property type="evidence" value="ECO:0007669"/>
    <property type="project" value="UniProtKB-KW"/>
</dbReference>
<comment type="cofactor">
    <cofactor evidence="12">
        <name>Zn(2+)</name>
        <dbReference type="ChEBI" id="CHEBI:29105"/>
    </cofactor>
    <text evidence="12">Binds 1 zinc ion per subunit.</text>
</comment>
<reference evidence="15" key="1">
    <citation type="submission" date="2017-01" db="EMBL/GenBank/DDBJ databases">
        <title>Comparative genomics of anhydrobiosis in the tardigrade Hypsibius dujardini.</title>
        <authorList>
            <person name="Yoshida Y."/>
            <person name="Koutsovoulos G."/>
            <person name="Laetsch D."/>
            <person name="Stevens L."/>
            <person name="Kumar S."/>
            <person name="Horikawa D."/>
            <person name="Ishino K."/>
            <person name="Komine S."/>
            <person name="Tomita M."/>
            <person name="Blaxter M."/>
            <person name="Arakawa K."/>
        </authorList>
    </citation>
    <scope>NUCLEOTIDE SEQUENCE [LARGE SCALE GENOMIC DNA]</scope>
    <source>
        <strain evidence="15">Z151</strain>
    </source>
</reference>
<feature type="binding site" evidence="6">
    <location>
        <position position="253"/>
    </location>
    <ligand>
        <name>chloride</name>
        <dbReference type="ChEBI" id="CHEBI:17996"/>
        <label>1</label>
    </ligand>
</feature>
<dbReference type="EMBL" id="MTYJ01000048">
    <property type="protein sequence ID" value="OQV18607.1"/>
    <property type="molecule type" value="Genomic_DNA"/>
</dbReference>
<feature type="glycosylation site" description="N-linked (GlcNAc...) asparagine; partial" evidence="5">
    <location>
        <position position="171"/>
    </location>
</feature>
<organism evidence="14 15">
    <name type="scientific">Hypsibius exemplaris</name>
    <name type="common">Freshwater tardigrade</name>
    <dbReference type="NCBI Taxonomy" id="2072580"/>
    <lineage>
        <taxon>Eukaryota</taxon>
        <taxon>Metazoa</taxon>
        <taxon>Ecdysozoa</taxon>
        <taxon>Tardigrada</taxon>
        <taxon>Eutardigrada</taxon>
        <taxon>Parachela</taxon>
        <taxon>Hypsibioidea</taxon>
        <taxon>Hypsibiidae</taxon>
        <taxon>Hypsibius</taxon>
    </lineage>
</organism>
<dbReference type="Pfam" id="PF01401">
    <property type="entry name" value="Peptidase_M2"/>
    <property type="match status" value="1"/>
</dbReference>
<evidence type="ECO:0000256" key="4">
    <source>
        <dbReference type="ARBA" id="ARBA00023180"/>
    </source>
</evidence>
<feature type="binding site" evidence="9">
    <location>
        <position position="419"/>
    </location>
    <ligand>
        <name>Zn(2+)</name>
        <dbReference type="ChEBI" id="CHEBI:29105"/>
        <label>2</label>
        <note>catalytic</note>
    </ligand>
</feature>
<dbReference type="PANTHER" id="PTHR10514">
    <property type="entry name" value="ANGIOTENSIN-CONVERTING ENZYME"/>
    <property type="match status" value="1"/>
</dbReference>
<keyword evidence="12" id="KW-0482">Metalloprotease</keyword>
<keyword evidence="12" id="KW-0645">Protease</keyword>
<feature type="chain" id="PRO_5013365991" description="Angiotensin-converting enzyme" evidence="13">
    <location>
        <begin position="29"/>
        <end position="607"/>
    </location>
</feature>
<protein>
    <recommendedName>
        <fullName evidence="12">Angiotensin-converting enzyme</fullName>
        <ecNumber evidence="12">3.4.-.-</ecNumber>
    </recommendedName>
</protein>
<dbReference type="PANTHER" id="PTHR10514:SF27">
    <property type="entry name" value="ANGIOTENSIN-CONVERTING ENZYME"/>
    <property type="match status" value="1"/>
</dbReference>
<evidence type="ECO:0000256" key="3">
    <source>
        <dbReference type="ARBA" id="ARBA00023157"/>
    </source>
</evidence>
<keyword evidence="3 8" id="KW-1015">Disulfide bond</keyword>
<keyword evidence="7 12" id="KW-0479">Metal-binding</keyword>
<keyword evidence="7 12" id="KW-0862">Zinc</keyword>
<evidence type="ECO:0000256" key="12">
    <source>
        <dbReference type="RuleBase" id="RU361144"/>
    </source>
</evidence>
<dbReference type="GO" id="GO:0008237">
    <property type="term" value="F:metallopeptidase activity"/>
    <property type="evidence" value="ECO:0007669"/>
    <property type="project" value="UniProtKB-KW"/>
</dbReference>
<sequence>MVRGCCWRNTSVVFLLGIVCLLLGPAKGKFTPVDISPLERYHLDETKLTSAKYFRSWLANVYNPIGQKMAQSAVQASWDYNTNITAVNEAATIESSQASANLTRLVAKIAAKFDLSKSRDTRMKTTQKKMKELGDASLDPAELTELVKIVNGMESVYSTAKICFDPNAHVNKASLENPTNCAESKKLPFDPDLINFMKNSTWDAKKRRYVWKAWRDVSGKKVRKDYIRYIQLKNKAAKLTGYNDNGQYWRSEYTDENAGYTDSDFLKDLDDLWLQIKPLYGEMHAYVRRKLINKLPHEHLSPTGPIPGHLIGDMFSQEWTSMLDFTQLFPAKPLLDVTDEMKRQNYTVDKMFHLSEQFQNELGLKPMPETFWKKSLFVKPKDGREVVCHASAWDFYRTGDVRIKMCTEVNMDDLITIHHEMGHIQYFLQYADQMMVFRGGANSGFHEAESDLNYMFSTALDKIAFLPFAYIMDRYRYDVFSGKIGTNELNSGCVTLISRKSGRTFEFNVVAGRIPALASRNGKNYRFTRHGRRALLEFFQPMTDYLKAENRRRRTWLAGEGAAENQQGVLPVMAAPTCNPSEANGQAVEEGYWELNTTLYAANEAAT</sequence>
<feature type="glycosylation site" description="N-linked (GlcNAc...) (complex) asparagine" evidence="5">
    <location>
        <position position="101"/>
    </location>
</feature>
<evidence type="ECO:0000256" key="1">
    <source>
        <dbReference type="ARBA" id="ARBA00008139"/>
    </source>
</evidence>
<keyword evidence="4 5" id="KW-0325">Glycoprotein</keyword>
<comment type="similarity">
    <text evidence="1 11 12">Belongs to the peptidase M2 family.</text>
</comment>
<dbReference type="AlphaFoldDB" id="A0A1W0WTY3"/>
<feature type="active site" description="Proton acceptor 2" evidence="10">
    <location>
        <position position="420"/>
    </location>
</feature>
<keyword evidence="12" id="KW-0121">Carboxypeptidase</keyword>
<evidence type="ECO:0000256" key="11">
    <source>
        <dbReference type="PROSITE-ProRule" id="PRU01355"/>
    </source>
</evidence>
<keyword evidence="15" id="KW-1185">Reference proteome</keyword>
<comment type="caution">
    <text evidence="11">Lacks conserved residue(s) required for the propagation of feature annotation.</text>
</comment>
<feature type="disulfide bond" evidence="8">
    <location>
        <begin position="163"/>
        <end position="181"/>
    </location>
</feature>
<feature type="binding site" evidence="7">
    <location>
        <position position="423"/>
    </location>
    <ligand>
        <name>Zn(2+)</name>
        <dbReference type="ChEBI" id="CHEBI:29105"/>
        <label>1</label>
        <note>catalytic</note>
    </ligand>
</feature>
<feature type="binding site" evidence="7">
    <location>
        <position position="447"/>
    </location>
    <ligand>
        <name>Zn(2+)</name>
        <dbReference type="ChEBI" id="CHEBI:29105"/>
        <label>1</label>
        <note>catalytic</note>
    </ligand>
</feature>
<evidence type="ECO:0000256" key="6">
    <source>
        <dbReference type="PIRSR" id="PIRSR601548-2"/>
    </source>
</evidence>
<evidence type="ECO:0000256" key="13">
    <source>
        <dbReference type="SAM" id="SignalP"/>
    </source>
</evidence>
<dbReference type="GO" id="GO:0006508">
    <property type="term" value="P:proteolysis"/>
    <property type="evidence" value="ECO:0007669"/>
    <property type="project" value="UniProtKB-KW"/>
</dbReference>
<feature type="signal peptide" evidence="13">
    <location>
        <begin position="1"/>
        <end position="28"/>
    </location>
</feature>
<evidence type="ECO:0000313" key="14">
    <source>
        <dbReference type="EMBL" id="OQV18607.1"/>
    </source>
</evidence>